<sequence>MTGAFLYRQAKDASESGGNKTWCELDVFLPEKLGFGPLIRTFSGMWNCLITCALCDFDPNLCGSYFYSLWIRDKPFGINVRIAFNFGK</sequence>
<evidence type="ECO:0000313" key="1">
    <source>
        <dbReference type="EMBL" id="EPD27776.1"/>
    </source>
</evidence>
<evidence type="ECO:0000313" key="2">
    <source>
        <dbReference type="Proteomes" id="UP000014393"/>
    </source>
</evidence>
<dbReference type="RefSeq" id="WP_016441978.1">
    <property type="nucleotide sequence ID" value="NZ_KE150262.1"/>
</dbReference>
<organism evidence="1 2">
    <name type="scientific">Actinotignum schaalii FB123-CNA-2</name>
    <dbReference type="NCBI Taxonomy" id="883067"/>
    <lineage>
        <taxon>Bacteria</taxon>
        <taxon>Bacillati</taxon>
        <taxon>Actinomycetota</taxon>
        <taxon>Actinomycetes</taxon>
        <taxon>Actinomycetales</taxon>
        <taxon>Actinomycetaceae</taxon>
        <taxon>Actinotignum</taxon>
    </lineage>
</organism>
<keyword evidence="2" id="KW-1185">Reference proteome</keyword>
<name>S2VLW8_9ACTO</name>
<dbReference type="PATRIC" id="fig|883067.3.peg.334"/>
<dbReference type="Proteomes" id="UP000014393">
    <property type="component" value="Unassembled WGS sequence"/>
</dbReference>
<reference evidence="1 2" key="1">
    <citation type="submission" date="2013-05" db="EMBL/GenBank/DDBJ databases">
        <title>The Genome Sequence of Actinobaculum schaalii FB123-CNA2.</title>
        <authorList>
            <consortium name="The Broad Institute Genomics Platform"/>
            <person name="Earl A."/>
            <person name="Ward D."/>
            <person name="Feldgarden M."/>
            <person name="Gevers D."/>
            <person name="Saerens B."/>
            <person name="Vaneechoutte M."/>
            <person name="Walker B."/>
            <person name="Young S."/>
            <person name="Zeng Q."/>
            <person name="Gargeya S."/>
            <person name="Fitzgerald M."/>
            <person name="Haas B."/>
            <person name="Abouelleil A."/>
            <person name="Allen A.W."/>
            <person name="Alvarado L."/>
            <person name="Arachchi H.M."/>
            <person name="Berlin A.M."/>
            <person name="Chapman S.B."/>
            <person name="Gainer-Dewar J."/>
            <person name="Goldberg J."/>
            <person name="Griggs A."/>
            <person name="Gujja S."/>
            <person name="Hansen M."/>
            <person name="Howarth C."/>
            <person name="Imamovic A."/>
            <person name="Ireland A."/>
            <person name="Larimer J."/>
            <person name="McCowan C."/>
            <person name="Murphy C."/>
            <person name="Pearson M."/>
            <person name="Poon T.W."/>
            <person name="Priest M."/>
            <person name="Roberts A."/>
            <person name="Saif S."/>
            <person name="Shea T."/>
            <person name="Sisk P."/>
            <person name="Sykes S."/>
            <person name="Wortman J."/>
            <person name="Nusbaum C."/>
            <person name="Birren B."/>
        </authorList>
    </citation>
    <scope>NUCLEOTIDE SEQUENCE [LARGE SCALE GENOMIC DNA]</scope>
    <source>
        <strain evidence="1 2">FB123-CNA-2</strain>
    </source>
</reference>
<gene>
    <name evidence="1" type="ORF">HMPREF9237_00333</name>
</gene>
<accession>S2VLW8</accession>
<protein>
    <submittedName>
        <fullName evidence="1">Uncharacterized protein</fullName>
    </submittedName>
</protein>
<proteinExistence type="predicted"/>
<dbReference type="EMBL" id="AGWM01000004">
    <property type="protein sequence ID" value="EPD27776.1"/>
    <property type="molecule type" value="Genomic_DNA"/>
</dbReference>
<comment type="caution">
    <text evidence="1">The sequence shown here is derived from an EMBL/GenBank/DDBJ whole genome shotgun (WGS) entry which is preliminary data.</text>
</comment>
<dbReference type="AlphaFoldDB" id="S2VLW8"/>
<dbReference type="HOGENOM" id="CLU_2462208_0_0_11"/>